<dbReference type="SUPFAM" id="SSF52540">
    <property type="entry name" value="P-loop containing nucleoside triphosphate hydrolases"/>
    <property type="match status" value="2"/>
</dbReference>
<comment type="caution">
    <text evidence="10">The sequence shown here is derived from an EMBL/GenBank/DDBJ whole genome shotgun (WGS) entry which is preliminary data.</text>
</comment>
<keyword evidence="2" id="KW-0963">Cytoplasm</keyword>
<feature type="domain" description="SecA family profile" evidence="9">
    <location>
        <begin position="2109"/>
        <end position="2745"/>
    </location>
</feature>
<keyword evidence="4" id="KW-0813">Transport</keyword>
<keyword evidence="6" id="KW-0175">Coiled coil</keyword>
<dbReference type="Pfam" id="PF07517">
    <property type="entry name" value="SecA_DEAD"/>
    <property type="match status" value="1"/>
</dbReference>
<dbReference type="PATRIC" id="fig|45076.6.peg.2714"/>
<evidence type="ECO:0000259" key="8">
    <source>
        <dbReference type="PROSITE" id="PS51194"/>
    </source>
</evidence>
<reference evidence="10 11" key="1">
    <citation type="submission" date="2015-11" db="EMBL/GenBank/DDBJ databases">
        <title>Genomic analysis of 38 Legionella species identifies large and diverse effector repertoires.</title>
        <authorList>
            <person name="Burstein D."/>
            <person name="Amaro F."/>
            <person name="Zusman T."/>
            <person name="Lifshitz Z."/>
            <person name="Cohen O."/>
            <person name="Gilbert J.A."/>
            <person name="Pupko T."/>
            <person name="Shuman H.A."/>
            <person name="Segal G."/>
        </authorList>
    </citation>
    <scope>NUCLEOTIDE SEQUENCE [LARGE SCALE GENOMIC DNA]</scope>
    <source>
        <strain evidence="10 11">ATCC 49508</strain>
    </source>
</reference>
<evidence type="ECO:0000256" key="7">
    <source>
        <dbReference type="SAM" id="MobiDB-lite"/>
    </source>
</evidence>
<evidence type="ECO:0000256" key="1">
    <source>
        <dbReference type="ARBA" id="ARBA00022475"/>
    </source>
</evidence>
<proteinExistence type="predicted"/>
<feature type="coiled-coil region" evidence="6">
    <location>
        <begin position="837"/>
        <end position="864"/>
    </location>
</feature>
<dbReference type="STRING" id="45076.Lwor_2468"/>
<feature type="compositionally biased region" description="Basic and acidic residues" evidence="7">
    <location>
        <begin position="3466"/>
        <end position="3475"/>
    </location>
</feature>
<protein>
    <submittedName>
        <fullName evidence="10">Coiled-coil protein</fullName>
    </submittedName>
</protein>
<keyword evidence="3" id="KW-0472">Membrane</keyword>
<evidence type="ECO:0000256" key="2">
    <source>
        <dbReference type="ARBA" id="ARBA00022490"/>
    </source>
</evidence>
<gene>
    <name evidence="10" type="ORF">Lwor_2468</name>
</gene>
<dbReference type="InterPro" id="IPR011115">
    <property type="entry name" value="SecA_DEAD"/>
</dbReference>
<dbReference type="GO" id="GO:0006605">
    <property type="term" value="P:protein targeting"/>
    <property type="evidence" value="ECO:0007669"/>
    <property type="project" value="InterPro"/>
</dbReference>
<sequence>MPMPFFDDSQSETYTQVLINRFVALSKAIKEGIITPEELQTISALSTASLASKGELIAIGTFDASNSPDLELKKLYDLLKTAPELSIQEATPLVNALKRFDTEHGEYLSLKPLAVQNDQTLALSLNDMAALYPLIIQHMSFTREQGEMGDQYRIQFDELAARTNWLNWQSTRPAHIRFDPSKSEQPGIFEKFLADQIKKDEWLTDLDIRRELSQLGLEQHVHVVPFKADDIGLALHFARQKHELDDPKQPYSIPLIVNLGEDGHSRIDSRGMHWTRVMVNVDPRQDPVTISADYQDELFLHESSKKQITSVLKSALNYREQLGGYSGGDEFKVYQAFPECDNPTITVNGSGEQRDGFTCGYRALKGIVHDLIAQGEIATEDNEEYQALLNCHDAKSLRDVIQRSLLGNQHISEETKKALHHNVPQSVFQETQNGEFVINPALVAGQILSYSEPERKKNRKKGTLSSERLEQLQKIVDDNKKIDSLLKLDVISQIATAKDDPLEINLKELIEKAGEHEKDTQLILRVVFDQIRANEELINLKLSGTKPLNSELLHQKIDTVPLKVQLSSDEDTLGDYLNIINARNKLMDSLNIPGSDDSDPWDTLFEHLLFTPSDFPSGARLEWNNHYLKQSADATVALGATGFTKLLQYAAANQNRFAEANHPFTEFDTAHTNPAHELQKTSGLGFLTALKEHLQSDEPFIPFKRFNLSIADLAKVDQTQLIQELTAVLKSMQAPGLEKLELNTDSLEHFPEQTVDALIALVKDNNYSTVISFTGPKASISPSLQEKLYELEHAALSNKRKGLTTPKNPDATAAISQKQEPVVLGKIGKAIFKTEGLQGLSTEVQIQEQQQQQVQQQIQTALDNEELPDEDELNEEAFTPYTGEEELLTRDTIIKLAFFIAQRHPHLQPEKCWDLITGLHANQFKYGIKKMTVSAAKMLIDNLEDVQYGLHPDNLPKGFSLQQDPKGDLVLAYTSLNPAINLNESPLTVRFSTPMAPKEWSGNALQFMTREQAQSIYRSVIEPMKKPIPTLDECINEFFFLKTGRLTAAGKEKILDDAQRSAVFNGFIAAMATKEEALTIKKQLDSLFGAECPPATYQALSEVLYEQGVSGLTNLLEDLNHIKTQKGDAFFASFKKCFIDPSRNLNELTTENSRNAMKKLLTFSSAQSAWWQSLTEQHTTSLQYHPATDEDGFTVLQTPGKRWTNLAELTEGFIYFCGQLNEINSSIGLTEYCPLSGVADMRVGLDRLISTILPNALDVEEQFYQGLQGLSLDGLGPFYASRYEGFKIVTPAMQLNLDDSYSEDKNPANRAQVNKRFAAGDLCFQSDKNSIAPNFTDPVIDADEKVTSLFLRYIATFNHRAPLKRYIDAQSKLSNVGNNDSDTVQSDALITLLAVYGTGKRGKHFTDENIDHLLNWKNAYEPDSEEYNNISKILHAWIGLQFYSIHPTLTEIIGISELALQTNDPGQFMKSVQFIINVYCGVNNQEGIKATHHFIEALMTLSQNKNASNPNIFLACAEQVQELNTSGSIQREFALSCNLSAATIKLLAVCSSEELNEENAQQVVETLHSEIERCLKAHGTQTTLNLLELLGNIDLKNSANLPSLKELTAIIKDIAEQAPSPNYSSLEELVKGKLPEQCVIQMAKVTAAPAESSDNLHTIITKNMGTIRTELAQYKSHLGKGFYDSLATPEGAHILLKKLNTLGDVSGFLGSMVQGKIKDVMLKVYDSVLFDGPARVGLKDEASKKRFAKILNEKMNHAIKNDMSFTVFCNSFGKELQAMNELLNTLRDINKNWPAQCSAVLDALDTADKNSQLSAMPLPLVADIVGALATNFNKTEPFPSDLLHQFLTPKEVKEHTFAALKLIATEVLDPEQTAHLTSSEKKLLCELALRYCETADDPRTVAAFINNVLEFKTMDSDLFFGRLKMLSASDRIDTKSLNRVTEAFNMLSEMGDVTLNAQIIAFFKDQSKEKDFLLVTEAAGQVETAKRAQVLTVVLNAAEQNDTAYRCDLMCETIDALSHLDATLLQRLCSLYRSPKHPDLTELHGLLTNQEHPFNAQTLETLEADYDRNYWLKTKNRDRDFTTGKLGQYLDNLQDLNYERPLLLSQRQELQGWFLYINAIGNSRNLPTAPWTADGGACKPVKDMSHEEIQGLLQHYRNLLHDTQLSPEDGLKARLETIALLREAMYRGTGIFPRPTQVLYLLTAMQTGQDFIAQIQTGQGKSIIAGLAAAMANMEGKTVDMCTSSLFLAQEGLNENKGFFEYLGMKSKLITAQSGKDDYEEQAIHYSSMSELALHRSKMQLLGKQFPENCTLIADEVDFSTLDDSTRYRYATSLDPVTDPNQSPYTWIYESLVQFVDTQNKPMSDEDFLNQAKMWLRIAAKTKEEKNQLRQLEESPEVYAKRLGTWLVAAGKTSQLAEMEQVRFRVVTLDHKKYGTVSKACILTGGRPNIQAEFSDAIQQFLHVRLRQKYRSQIDKGEMPDFLVEPEKTYITTLNSKILANSYQQRQGMTGTAGSRTEIEEQYAKYGFRFIDIPPFAASNRRDLKPILTNPKLITNPDAERRDHINRIVKETLHYISSQEGKAGPVLIHCVDKDQGELIRAALIQELRKNPRKYANKFNGEEGIQSFYSSEKSTSEARNQEENDVKTKAAENGMITLSTVFGRGTDIKPTHANGLYTIDTFVDTAPYSAEDLERSKRQKIGRSGRAGQTGFTRLIVRRGEFSDVYSEQKMRAMPETNEGLDEAIADLNKIRNEKREQERLIRETFDDVKEIVYQEFFKFIQTVNSTPDDVPKKSIRDNLTREWNLVLSRIDDRWEEIQHDPEYANDLEKQLDAIAHYACEQWNHLSAEDGPLHQNIKAWADYNKLASINPPSTQPLASAGMVEKIKARTPHLHHYYVKQKQQHTRVNPNVSEDTVYSNFMAKSKFPEIQSQTQRARQEATNAYILQKSQWLTSPTHRDGVGAKFNIIPGTSTQENVQHMMEAMLFLRYKAYRDGNPVAYARLSNECRHFQRHIIWGQDDDKIQAIARAQKNHFNHLTHHRGNHEPQKAQYLSVLMAENRQLLPTQTTQWKQEGFTTWWQGTEGQPGIKAGAEQWLSAYKDHWWARSFVSADRKEVATYFLNQLNQCKSPQEVLDAIATAKRTLLRKDSELSRSLKSGIEGRLYNFLNELEIKVQAAMTPKELDDYSKNNLVHIKNVLDQTATLGIQHAGIAELIKSFDSFSTEEQFRKLSVFFDNIARMHTPDGVKDSDWSVFKTHCAQTHTQMVRYFNQCETNSALCAKQSIHVYQAASQAAATHFKKVMNQTDSHQLNPAVSEHINYRNREIAITRSSELLDNKKITKTPLFRNLNQDNSYTELLYSLERSIIERSPDNTQVQFISINLDSNSTSRFADKGFSLSVSMRVNGVPAQVDFDINSITGAMYADDNTLQHLDKPLLKEPVLDPSRIDERIKQLEDRLAQLETEAEKLAKETDKARLTEQTNDIKQQLKELKQSREPKTEKTQDYQAKGQKP</sequence>
<feature type="region of interest" description="Disordered" evidence="7">
    <location>
        <begin position="3466"/>
        <end position="3510"/>
    </location>
</feature>
<dbReference type="InterPro" id="IPR000185">
    <property type="entry name" value="SecA"/>
</dbReference>
<dbReference type="InterPro" id="IPR014018">
    <property type="entry name" value="SecA_motor_DEAD"/>
</dbReference>
<dbReference type="PANTHER" id="PTHR30612">
    <property type="entry name" value="SECA INNER MEMBRANE COMPONENT OF SEC PROTEIN SECRETION SYSTEM"/>
    <property type="match status" value="1"/>
</dbReference>
<feature type="compositionally biased region" description="Basic and acidic residues" evidence="7">
    <location>
        <begin position="3484"/>
        <end position="3501"/>
    </location>
</feature>
<dbReference type="OrthoDB" id="5630239at2"/>
<evidence type="ECO:0000313" key="10">
    <source>
        <dbReference type="EMBL" id="KTD75902.1"/>
    </source>
</evidence>
<feature type="domain" description="Helicase C-terminal" evidence="8">
    <location>
        <begin position="2568"/>
        <end position="2758"/>
    </location>
</feature>
<evidence type="ECO:0000256" key="4">
    <source>
        <dbReference type="ARBA" id="ARBA00022927"/>
    </source>
</evidence>
<keyword evidence="1" id="KW-1003">Cell membrane</keyword>
<keyword evidence="4" id="KW-0653">Protein transport</keyword>
<accession>A0A0W1A3F0</accession>
<evidence type="ECO:0000256" key="6">
    <source>
        <dbReference type="SAM" id="Coils"/>
    </source>
</evidence>
<dbReference type="Proteomes" id="UP000054662">
    <property type="component" value="Unassembled WGS sequence"/>
</dbReference>
<dbReference type="GO" id="GO:0006886">
    <property type="term" value="P:intracellular protein transport"/>
    <property type="evidence" value="ECO:0007669"/>
    <property type="project" value="InterPro"/>
</dbReference>
<dbReference type="Gene3D" id="3.40.50.300">
    <property type="entry name" value="P-loop containing nucleotide triphosphate hydrolases"/>
    <property type="match status" value="2"/>
</dbReference>
<dbReference type="GO" id="GO:0005524">
    <property type="term" value="F:ATP binding"/>
    <property type="evidence" value="ECO:0007669"/>
    <property type="project" value="InterPro"/>
</dbReference>
<organism evidence="10 11">
    <name type="scientific">Legionella worsleiensis</name>
    <dbReference type="NCBI Taxonomy" id="45076"/>
    <lineage>
        <taxon>Bacteria</taxon>
        <taxon>Pseudomonadati</taxon>
        <taxon>Pseudomonadota</taxon>
        <taxon>Gammaproteobacteria</taxon>
        <taxon>Legionellales</taxon>
        <taxon>Legionellaceae</taxon>
        <taxon>Legionella</taxon>
    </lineage>
</organism>
<dbReference type="GO" id="GO:0017038">
    <property type="term" value="P:protein import"/>
    <property type="evidence" value="ECO:0007669"/>
    <property type="project" value="InterPro"/>
</dbReference>
<evidence type="ECO:0000313" key="11">
    <source>
        <dbReference type="Proteomes" id="UP000054662"/>
    </source>
</evidence>
<dbReference type="PANTHER" id="PTHR30612:SF0">
    <property type="entry name" value="CHLOROPLAST PROTEIN-TRANSPORTING ATPASE"/>
    <property type="match status" value="1"/>
</dbReference>
<evidence type="ECO:0000256" key="5">
    <source>
        <dbReference type="ARBA" id="ARBA00023010"/>
    </source>
</evidence>
<keyword evidence="3" id="KW-0997">Cell inner membrane</keyword>
<feature type="coiled-coil region" evidence="6">
    <location>
        <begin position="2737"/>
        <end position="2767"/>
    </location>
</feature>
<keyword evidence="11" id="KW-1185">Reference proteome</keyword>
<evidence type="ECO:0000259" key="9">
    <source>
        <dbReference type="PROSITE" id="PS51196"/>
    </source>
</evidence>
<dbReference type="PROSITE" id="PS51196">
    <property type="entry name" value="SECA_MOTOR_DEAD"/>
    <property type="match status" value="1"/>
</dbReference>
<dbReference type="GO" id="GO:0016020">
    <property type="term" value="C:membrane"/>
    <property type="evidence" value="ECO:0007669"/>
    <property type="project" value="InterPro"/>
</dbReference>
<evidence type="ECO:0000256" key="3">
    <source>
        <dbReference type="ARBA" id="ARBA00022519"/>
    </source>
</evidence>
<dbReference type="EMBL" id="LNZC01000031">
    <property type="protein sequence ID" value="KTD75902.1"/>
    <property type="molecule type" value="Genomic_DNA"/>
</dbReference>
<dbReference type="InterPro" id="IPR001650">
    <property type="entry name" value="Helicase_C-like"/>
</dbReference>
<keyword evidence="5" id="KW-0811">Translocation</keyword>
<dbReference type="PROSITE" id="PS51194">
    <property type="entry name" value="HELICASE_CTER"/>
    <property type="match status" value="1"/>
</dbReference>
<dbReference type="RefSeq" id="WP_058494219.1">
    <property type="nucleotide sequence ID" value="NZ_CBCRUR010000020.1"/>
</dbReference>
<name>A0A0W1A3F0_9GAMM</name>
<dbReference type="InterPro" id="IPR027417">
    <property type="entry name" value="P-loop_NTPase"/>
</dbReference>